<comment type="caution">
    <text evidence="1">The sequence shown here is derived from an EMBL/GenBank/DDBJ whole genome shotgun (WGS) entry which is preliminary data.</text>
</comment>
<dbReference type="Proteomes" id="UP000305202">
    <property type="component" value="Unassembled WGS sequence"/>
</dbReference>
<evidence type="ECO:0000313" key="2">
    <source>
        <dbReference type="Proteomes" id="UP000305202"/>
    </source>
</evidence>
<dbReference type="RefSeq" id="WP_136989830.1">
    <property type="nucleotide sequence ID" value="NZ_SZPQ01000010.1"/>
</dbReference>
<protein>
    <submittedName>
        <fullName evidence="1">Uncharacterized protein</fullName>
    </submittedName>
</protein>
<dbReference type="EMBL" id="SZPQ01000010">
    <property type="protein sequence ID" value="TKI06725.1"/>
    <property type="molecule type" value="Genomic_DNA"/>
</dbReference>
<proteinExistence type="predicted"/>
<evidence type="ECO:0000313" key="1">
    <source>
        <dbReference type="EMBL" id="TKI06725.1"/>
    </source>
</evidence>
<accession>A0ABY2SN92</accession>
<name>A0ABY2SN92_9HYPH</name>
<keyword evidence="2" id="KW-1185">Reference proteome</keyword>
<organism evidence="1 2">
    <name type="scientific">Martelella alba</name>
    <dbReference type="NCBI Taxonomy" id="2590451"/>
    <lineage>
        <taxon>Bacteria</taxon>
        <taxon>Pseudomonadati</taxon>
        <taxon>Pseudomonadota</taxon>
        <taxon>Alphaproteobacteria</taxon>
        <taxon>Hyphomicrobiales</taxon>
        <taxon>Aurantimonadaceae</taxon>
        <taxon>Martelella</taxon>
    </lineage>
</organism>
<reference evidence="1 2" key="1">
    <citation type="submission" date="2019-04" db="EMBL/GenBank/DDBJ databases">
        <authorList>
            <person name="Li M."/>
            <person name="Gao C."/>
        </authorList>
    </citation>
    <scope>NUCLEOTIDE SEQUENCE [LARGE SCALE GENOMIC DNA]</scope>
    <source>
        <strain evidence="1 2">BGMRC 2031</strain>
    </source>
</reference>
<gene>
    <name evidence="1" type="ORF">FCN80_09010</name>
</gene>
<sequence>MEWLLPLLGGLGVGSILSSALTQLMSRRSAKTDRLYQEKKEAYFGLLGALHAAAVTPSEENSKHFALWQTKCEIFGDPDVAKHVQELVDTNEGPREARNKAFSSLIQAMRADLRRV</sequence>